<dbReference type="GO" id="GO:0017136">
    <property type="term" value="F:histone deacetylase activity, NAD-dependent"/>
    <property type="evidence" value="ECO:0007669"/>
    <property type="project" value="TreeGrafter"/>
</dbReference>
<dbReference type="Gene3D" id="3.40.50.1220">
    <property type="entry name" value="TPP-binding domain"/>
    <property type="match status" value="1"/>
</dbReference>
<dbReference type="PROSITE" id="PS50305">
    <property type="entry name" value="SIRTUIN"/>
    <property type="match status" value="1"/>
</dbReference>
<dbReference type="EC" id="2.3.1.286" evidence="1"/>
<dbReference type="GO" id="GO:0046872">
    <property type="term" value="F:metal ion binding"/>
    <property type="evidence" value="ECO:0007669"/>
    <property type="project" value="UniProtKB-KW"/>
</dbReference>
<dbReference type="Gene3D" id="3.30.1600.10">
    <property type="entry name" value="SIR2/SIRT2 'Small Domain"/>
    <property type="match status" value="1"/>
</dbReference>
<dbReference type="SUPFAM" id="SSF52467">
    <property type="entry name" value="DHS-like NAD/FAD-binding domain"/>
    <property type="match status" value="1"/>
</dbReference>
<proteinExistence type="predicted"/>
<evidence type="ECO:0000313" key="8">
    <source>
        <dbReference type="Proteomes" id="UP000315377"/>
    </source>
</evidence>
<dbReference type="InterPro" id="IPR029035">
    <property type="entry name" value="DHS-like_NAD/FAD-binding_dom"/>
</dbReference>
<dbReference type="GO" id="GO:0070403">
    <property type="term" value="F:NAD+ binding"/>
    <property type="evidence" value="ECO:0007669"/>
    <property type="project" value="InterPro"/>
</dbReference>
<dbReference type="PANTHER" id="PTHR11085">
    <property type="entry name" value="NAD-DEPENDENT PROTEIN DEACYLASE SIRTUIN-5, MITOCHONDRIAL-RELATED"/>
    <property type="match status" value="1"/>
</dbReference>
<dbReference type="InterPro" id="IPR026590">
    <property type="entry name" value="Ssirtuin_cat_dom"/>
</dbReference>
<dbReference type="AlphaFoldDB" id="A0AAP9DVD5"/>
<sequence>MLAKWLKESASTVVFSGAGMSTESGLQDFRSADRGMWNDRDPAALASLDAMKENHDEFVRFYRWRIGEMRKHGSNPGHRILADWERRGMIHGVITQNVEHYHEQAGTGAIAKLHGDLGTLRCMTCHAQYPCTDYMEPKRLTRCVRNGCGGQVRPNVVLFGEWLPERELARADAMLDGVELLLVLGSSLQVSPANQFPRLAKERGARLVIVNQEPTPADGAADLIIRHSIGEVLRWTDAQLERLPHQ</sequence>
<protein>
    <recommendedName>
        <fullName evidence="1">protein acetyllysine N-acetyltransferase</fullName>
        <ecNumber evidence="1">2.3.1.286</ecNumber>
    </recommendedName>
</protein>
<evidence type="ECO:0000313" key="6">
    <source>
        <dbReference type="EMBL" id="MCY9608508.1"/>
    </source>
</evidence>
<feature type="binding site" evidence="4">
    <location>
        <position position="122"/>
    </location>
    <ligand>
        <name>Zn(2+)</name>
        <dbReference type="ChEBI" id="CHEBI:29105"/>
    </ligand>
</feature>
<dbReference type="InterPro" id="IPR003000">
    <property type="entry name" value="Sirtuin"/>
</dbReference>
<evidence type="ECO:0000313" key="7">
    <source>
        <dbReference type="EMBL" id="QDM44876.1"/>
    </source>
</evidence>
<keyword evidence="4" id="KW-0479">Metal-binding</keyword>
<dbReference type="InterPro" id="IPR050134">
    <property type="entry name" value="NAD-dep_sirtuin_deacylases"/>
</dbReference>
<evidence type="ECO:0000259" key="5">
    <source>
        <dbReference type="PROSITE" id="PS50305"/>
    </source>
</evidence>
<evidence type="ECO:0000313" key="9">
    <source>
        <dbReference type="Proteomes" id="UP001209276"/>
    </source>
</evidence>
<evidence type="ECO:0000256" key="3">
    <source>
        <dbReference type="ARBA" id="ARBA00023027"/>
    </source>
</evidence>
<keyword evidence="4" id="KW-0862">Zinc</keyword>
<keyword evidence="2" id="KW-0808">Transferase</keyword>
<dbReference type="NCBIfam" id="NF001753">
    <property type="entry name" value="PRK00481.1-3"/>
    <property type="match status" value="1"/>
</dbReference>
<evidence type="ECO:0000256" key="4">
    <source>
        <dbReference type="PROSITE-ProRule" id="PRU00236"/>
    </source>
</evidence>
<gene>
    <name evidence="7" type="ORF">FLT43_16350</name>
    <name evidence="6" type="ORF">M5W83_15275</name>
</gene>
<keyword evidence="3" id="KW-0520">NAD</keyword>
<feature type="domain" description="Deacetylase sirtuin-type" evidence="5">
    <location>
        <begin position="1"/>
        <end position="246"/>
    </location>
</feature>
<dbReference type="Proteomes" id="UP000315377">
    <property type="component" value="Chromosome"/>
</dbReference>
<accession>A0AAP9DVD5</accession>
<dbReference type="InterPro" id="IPR026591">
    <property type="entry name" value="Sirtuin_cat_small_dom_sf"/>
</dbReference>
<reference evidence="6 9" key="2">
    <citation type="submission" date="2022-05" db="EMBL/GenBank/DDBJ databases">
        <title>Genome Sequencing of Bee-Associated Microbes.</title>
        <authorList>
            <person name="Dunlap C."/>
        </authorList>
    </citation>
    <scope>NUCLEOTIDE SEQUENCE [LARGE SCALE GENOMIC DNA]</scope>
    <source>
        <strain evidence="6 9">NRRL B-14613</strain>
    </source>
</reference>
<dbReference type="GeneID" id="76997533"/>
<organism evidence="7 8">
    <name type="scientific">Paenibacillus thiaminolyticus</name>
    <name type="common">Bacillus thiaminolyticus</name>
    <dbReference type="NCBI Taxonomy" id="49283"/>
    <lineage>
        <taxon>Bacteria</taxon>
        <taxon>Bacillati</taxon>
        <taxon>Bacillota</taxon>
        <taxon>Bacilli</taxon>
        <taxon>Bacillales</taxon>
        <taxon>Paenibacillaceae</taxon>
        <taxon>Paenibacillus</taxon>
    </lineage>
</organism>
<evidence type="ECO:0000256" key="1">
    <source>
        <dbReference type="ARBA" id="ARBA00012928"/>
    </source>
</evidence>
<feature type="active site" description="Proton acceptor" evidence="4">
    <location>
        <position position="114"/>
    </location>
</feature>
<evidence type="ECO:0000256" key="2">
    <source>
        <dbReference type="ARBA" id="ARBA00022679"/>
    </source>
</evidence>
<reference evidence="7 8" key="1">
    <citation type="submission" date="2019-07" db="EMBL/GenBank/DDBJ databases">
        <title>Paenibacillus thiaminolyticus NRRL B-4156.</title>
        <authorList>
            <person name="Hehnly C."/>
            <person name="Zhang L."/>
        </authorList>
    </citation>
    <scope>NUCLEOTIDE SEQUENCE [LARGE SCALE GENOMIC DNA]</scope>
    <source>
        <strain evidence="7 8">NRRL B-4156</strain>
    </source>
</reference>
<feature type="binding site" evidence="4">
    <location>
        <position position="143"/>
    </location>
    <ligand>
        <name>Zn(2+)</name>
        <dbReference type="ChEBI" id="CHEBI:29105"/>
    </ligand>
</feature>
<dbReference type="RefSeq" id="WP_087440356.1">
    <property type="nucleotide sequence ID" value="NZ_CABMNB010000005.1"/>
</dbReference>
<feature type="binding site" evidence="4">
    <location>
        <position position="148"/>
    </location>
    <ligand>
        <name>Zn(2+)</name>
        <dbReference type="ChEBI" id="CHEBI:29105"/>
    </ligand>
</feature>
<dbReference type="PANTHER" id="PTHR11085:SF10">
    <property type="entry name" value="NAD-DEPENDENT PROTEIN DEACYLASE SIRTUIN-5, MITOCHONDRIAL-RELATED"/>
    <property type="match status" value="1"/>
</dbReference>
<dbReference type="Proteomes" id="UP001209276">
    <property type="component" value="Unassembled WGS sequence"/>
</dbReference>
<feature type="binding site" evidence="4">
    <location>
        <position position="125"/>
    </location>
    <ligand>
        <name>Zn(2+)</name>
        <dbReference type="ChEBI" id="CHEBI:29105"/>
    </ligand>
</feature>
<dbReference type="EMBL" id="CP041405">
    <property type="protein sequence ID" value="QDM44876.1"/>
    <property type="molecule type" value="Genomic_DNA"/>
</dbReference>
<dbReference type="Pfam" id="PF02146">
    <property type="entry name" value="SIR2"/>
    <property type="match status" value="1"/>
</dbReference>
<keyword evidence="9" id="KW-1185">Reference proteome</keyword>
<name>A0AAP9DVD5_PANTH</name>
<dbReference type="EMBL" id="JAMDMM010000027">
    <property type="protein sequence ID" value="MCY9608508.1"/>
    <property type="molecule type" value="Genomic_DNA"/>
</dbReference>